<sequence>MLSRRDPRAASTVDILAAQSEAARHAAGRLQLNSAPQFMPVAGVGPLPDEAGWAARLAHRAPAVDVIVGTTGREMSAFYTLNPALRRLRRVRVLGPATADAVERAASAAVFDRPARHLAVRLTKAGARVWAYQFDYSASDSPFGATHCIELPFLLGTDADWATAPMLAGAHPDDLDTLGRSLRAAWLGFIRTGAPTADTPWPQFTADTPAIRHWHL</sequence>
<gene>
    <name evidence="3" type="ORF">H1D24_13295</name>
</gene>
<dbReference type="InterPro" id="IPR050654">
    <property type="entry name" value="AChE-related_enzymes"/>
</dbReference>
<dbReference type="InterPro" id="IPR002018">
    <property type="entry name" value="CarbesteraseB"/>
</dbReference>
<keyword evidence="1" id="KW-0378">Hydrolase</keyword>
<dbReference type="GO" id="GO:0052689">
    <property type="term" value="F:carboxylic ester hydrolase activity"/>
    <property type="evidence" value="ECO:0007669"/>
    <property type="project" value="TreeGrafter"/>
</dbReference>
<organism evidence="3 4">
    <name type="scientific">Streptomyces himalayensis subsp. himalayensis</name>
    <dbReference type="NCBI Taxonomy" id="2756131"/>
    <lineage>
        <taxon>Bacteria</taxon>
        <taxon>Bacillati</taxon>
        <taxon>Actinomycetota</taxon>
        <taxon>Actinomycetes</taxon>
        <taxon>Kitasatosporales</taxon>
        <taxon>Streptomycetaceae</taxon>
        <taxon>Streptomyces</taxon>
        <taxon>Streptomyces himalayensis</taxon>
    </lineage>
</organism>
<dbReference type="AlphaFoldDB" id="A0A7W0I8X4"/>
<dbReference type="RefSeq" id="WP_181657712.1">
    <property type="nucleotide sequence ID" value="NZ_JACEHE010000006.1"/>
</dbReference>
<dbReference type="EMBL" id="JACEHE010000006">
    <property type="protein sequence ID" value="MBA2946760.1"/>
    <property type="molecule type" value="Genomic_DNA"/>
</dbReference>
<accession>A0A7W0I8X4</accession>
<dbReference type="Pfam" id="PF00135">
    <property type="entry name" value="COesterase"/>
    <property type="match status" value="1"/>
</dbReference>
<evidence type="ECO:0000313" key="4">
    <source>
        <dbReference type="Proteomes" id="UP000545761"/>
    </source>
</evidence>
<dbReference type="InterPro" id="IPR029058">
    <property type="entry name" value="AB_hydrolase_fold"/>
</dbReference>
<dbReference type="PANTHER" id="PTHR43918">
    <property type="entry name" value="ACETYLCHOLINESTERASE"/>
    <property type="match status" value="1"/>
</dbReference>
<proteinExistence type="predicted"/>
<dbReference type="PANTHER" id="PTHR43918:SF4">
    <property type="entry name" value="CARBOXYLIC ESTER HYDROLASE"/>
    <property type="match status" value="1"/>
</dbReference>
<name>A0A7W0I8X4_9ACTN</name>
<protein>
    <submittedName>
        <fullName evidence="3">Carboxylesterase family protein</fullName>
    </submittedName>
</protein>
<dbReference type="SUPFAM" id="SSF53474">
    <property type="entry name" value="alpha/beta-Hydrolases"/>
    <property type="match status" value="1"/>
</dbReference>
<dbReference type="Gene3D" id="3.40.50.1820">
    <property type="entry name" value="alpha/beta hydrolase"/>
    <property type="match status" value="1"/>
</dbReference>
<evidence type="ECO:0000259" key="2">
    <source>
        <dbReference type="Pfam" id="PF00135"/>
    </source>
</evidence>
<evidence type="ECO:0000313" key="3">
    <source>
        <dbReference type="EMBL" id="MBA2946760.1"/>
    </source>
</evidence>
<evidence type="ECO:0000256" key="1">
    <source>
        <dbReference type="ARBA" id="ARBA00022801"/>
    </source>
</evidence>
<comment type="caution">
    <text evidence="3">The sequence shown here is derived from an EMBL/GenBank/DDBJ whole genome shotgun (WGS) entry which is preliminary data.</text>
</comment>
<feature type="domain" description="Carboxylesterase type B" evidence="2">
    <location>
        <begin position="99"/>
        <end position="208"/>
    </location>
</feature>
<reference evidence="3 4" key="1">
    <citation type="submission" date="2020-07" db="EMBL/GenBank/DDBJ databases">
        <title>Streptomyces isolated from Indian soil.</title>
        <authorList>
            <person name="Mandal S."/>
            <person name="Maiti P.K."/>
        </authorList>
    </citation>
    <scope>NUCLEOTIDE SEQUENCE [LARGE SCALE GENOMIC DNA]</scope>
    <source>
        <strain evidence="3 4">PSKA28</strain>
    </source>
</reference>
<dbReference type="Proteomes" id="UP000545761">
    <property type="component" value="Unassembled WGS sequence"/>
</dbReference>